<dbReference type="EMBL" id="PZKL01000045">
    <property type="protein sequence ID" value="PTH79033.1"/>
    <property type="molecule type" value="Genomic_DNA"/>
</dbReference>
<name>A0A2T4MWR9_AERVE</name>
<reference evidence="1 2" key="1">
    <citation type="submission" date="2018-03" db="EMBL/GenBank/DDBJ databases">
        <title>Aeromonas veronii whole genome sequencing and analysis.</title>
        <authorList>
            <person name="Xie H."/>
            <person name="Liu T."/>
            <person name="Wang K."/>
        </authorList>
    </citation>
    <scope>NUCLEOTIDE SEQUENCE [LARGE SCALE GENOMIC DNA]</scope>
    <source>
        <strain evidence="1 2">XH.VA.1</strain>
    </source>
</reference>
<protein>
    <submittedName>
        <fullName evidence="1">Uncharacterized protein</fullName>
    </submittedName>
</protein>
<dbReference type="AlphaFoldDB" id="A0A2T4MWR9"/>
<organism evidence="1 2">
    <name type="scientific">Aeromonas veronii</name>
    <dbReference type="NCBI Taxonomy" id="654"/>
    <lineage>
        <taxon>Bacteria</taxon>
        <taxon>Pseudomonadati</taxon>
        <taxon>Pseudomonadota</taxon>
        <taxon>Gammaproteobacteria</taxon>
        <taxon>Aeromonadales</taxon>
        <taxon>Aeromonadaceae</taxon>
        <taxon>Aeromonas</taxon>
    </lineage>
</organism>
<evidence type="ECO:0000313" key="2">
    <source>
        <dbReference type="Proteomes" id="UP000241986"/>
    </source>
</evidence>
<proteinExistence type="predicted"/>
<dbReference type="RefSeq" id="WP_107684658.1">
    <property type="nucleotide sequence ID" value="NZ_PZKL01000045.1"/>
</dbReference>
<sequence>MPATIQMTQNAMSVFNALKQSTHFVLFGTRYEVIKDELPSPEGFDIADLQYGESIKYKSMANRLGEQSVFEMGYARAINAVEERVLTFFKEEDMIPVSINWN</sequence>
<gene>
    <name evidence="1" type="ORF">DAA48_21590</name>
</gene>
<dbReference type="Proteomes" id="UP000241986">
    <property type="component" value="Unassembled WGS sequence"/>
</dbReference>
<evidence type="ECO:0000313" key="1">
    <source>
        <dbReference type="EMBL" id="PTH79033.1"/>
    </source>
</evidence>
<comment type="caution">
    <text evidence="1">The sequence shown here is derived from an EMBL/GenBank/DDBJ whole genome shotgun (WGS) entry which is preliminary data.</text>
</comment>
<accession>A0A2T4MWR9</accession>